<evidence type="ECO:0000256" key="8">
    <source>
        <dbReference type="HAMAP-Rule" id="MF_00316"/>
    </source>
</evidence>
<evidence type="ECO:0000256" key="7">
    <source>
        <dbReference type="ARBA" id="ARBA00023150"/>
    </source>
</evidence>
<comment type="subunit">
    <text evidence="8">Monomer.</text>
</comment>
<proteinExistence type="inferred from homology"/>
<dbReference type="EC" id="2.7.7.77" evidence="8"/>
<dbReference type="InterPro" id="IPR013482">
    <property type="entry name" value="Molybde_CF_guanTrfase"/>
</dbReference>
<dbReference type="NCBIfam" id="TIGR02665">
    <property type="entry name" value="molyb_mobA"/>
    <property type="match status" value="1"/>
</dbReference>
<dbReference type="GO" id="GO:0046872">
    <property type="term" value="F:metal ion binding"/>
    <property type="evidence" value="ECO:0007669"/>
    <property type="project" value="UniProtKB-KW"/>
</dbReference>
<feature type="binding site" evidence="8">
    <location>
        <begin position="22"/>
        <end position="24"/>
    </location>
    <ligand>
        <name>GTP</name>
        <dbReference type="ChEBI" id="CHEBI:37565"/>
    </ligand>
</feature>
<organism evidence="10">
    <name type="scientific">Variovorax paradoxus</name>
    <dbReference type="NCBI Taxonomy" id="34073"/>
    <lineage>
        <taxon>Bacteria</taxon>
        <taxon>Pseudomonadati</taxon>
        <taxon>Pseudomonadota</taxon>
        <taxon>Betaproteobacteria</taxon>
        <taxon>Burkholderiales</taxon>
        <taxon>Comamonadaceae</taxon>
        <taxon>Variovorax</taxon>
    </lineage>
</organism>
<dbReference type="AlphaFoldDB" id="A0A679J826"/>
<protein>
    <recommendedName>
        <fullName evidence="8">Molybdenum cofactor guanylyltransferase</fullName>
        <shortName evidence="8">MoCo guanylyltransferase</shortName>
        <ecNumber evidence="8">2.7.7.77</ecNumber>
    </recommendedName>
    <alternativeName>
        <fullName evidence="8">GTP:molybdopterin guanylyltransferase</fullName>
    </alternativeName>
    <alternativeName>
        <fullName evidence="8">Mo-MPT guanylyltransferase</fullName>
    </alternativeName>
    <alternativeName>
        <fullName evidence="8">Molybdopterin guanylyltransferase</fullName>
    </alternativeName>
    <alternativeName>
        <fullName evidence="8">Molybdopterin-guanine dinucleotide synthase</fullName>
        <shortName evidence="8">MGD synthase</shortName>
    </alternativeName>
</protein>
<feature type="binding site" evidence="8">
    <location>
        <position position="81"/>
    </location>
    <ligand>
        <name>GTP</name>
        <dbReference type="ChEBI" id="CHEBI:37565"/>
    </ligand>
</feature>
<comment type="cofactor">
    <cofactor evidence="8">
        <name>Mg(2+)</name>
        <dbReference type="ChEBI" id="CHEBI:18420"/>
    </cofactor>
</comment>
<keyword evidence="6 8" id="KW-0342">GTP-binding</keyword>
<feature type="binding site" evidence="8">
    <location>
        <position position="63"/>
    </location>
    <ligand>
        <name>GTP</name>
        <dbReference type="ChEBI" id="CHEBI:37565"/>
    </ligand>
</feature>
<dbReference type="Pfam" id="PF12804">
    <property type="entry name" value="NTP_transf_3"/>
    <property type="match status" value="1"/>
</dbReference>
<evidence type="ECO:0000256" key="5">
    <source>
        <dbReference type="ARBA" id="ARBA00022842"/>
    </source>
</evidence>
<dbReference type="SUPFAM" id="SSF53448">
    <property type="entry name" value="Nucleotide-diphospho-sugar transferases"/>
    <property type="match status" value="1"/>
</dbReference>
<comment type="domain">
    <text evidence="8">The N-terminal domain determines nucleotide recognition and specific binding, while the C-terminal domain determines the specific binding to the target protein.</text>
</comment>
<evidence type="ECO:0000256" key="1">
    <source>
        <dbReference type="ARBA" id="ARBA00022490"/>
    </source>
</evidence>
<keyword evidence="5 8" id="KW-0460">Magnesium</keyword>
<evidence type="ECO:0000256" key="4">
    <source>
        <dbReference type="ARBA" id="ARBA00022741"/>
    </source>
</evidence>
<evidence type="ECO:0000256" key="3">
    <source>
        <dbReference type="ARBA" id="ARBA00022723"/>
    </source>
</evidence>
<accession>A0A679J826</accession>
<dbReference type="InterPro" id="IPR025877">
    <property type="entry name" value="MobA-like_NTP_Trfase"/>
</dbReference>
<sequence length="217" mass="23084">MTQAAAMTAHAIAPADITGLLLAGGRGSRMGGVDKGLQPFNGEPLALHALRRLRPQVGALMVNANRNLPDYEAFGVPVWPDSLADYPGPLAGFLSGLSHCATPWLLTVPCDTPLFPRDLASRLARAAASENAEIAIAAAPEASSDSSVTLRPQPVFCLLRAGLHDSLRRYIEAGGRKVQAWTAQHRTVRVPFDRPGDAPDAFINANTLAELHALENR</sequence>
<comment type="similarity">
    <text evidence="8">Belongs to the MobA family.</text>
</comment>
<keyword evidence="3 8" id="KW-0479">Metal-binding</keyword>
<evidence type="ECO:0000313" key="10">
    <source>
        <dbReference type="EMBL" id="CAA2105813.1"/>
    </source>
</evidence>
<dbReference type="HAMAP" id="MF_00316">
    <property type="entry name" value="MobA"/>
    <property type="match status" value="1"/>
</dbReference>
<feature type="binding site" evidence="8">
    <location>
        <position position="35"/>
    </location>
    <ligand>
        <name>GTP</name>
        <dbReference type="ChEBI" id="CHEBI:37565"/>
    </ligand>
</feature>
<keyword evidence="7 8" id="KW-0501">Molybdenum cofactor biosynthesis</keyword>
<keyword evidence="2 8" id="KW-0808">Transferase</keyword>
<dbReference type="GO" id="GO:0005737">
    <property type="term" value="C:cytoplasm"/>
    <property type="evidence" value="ECO:0007669"/>
    <property type="project" value="UniProtKB-SubCell"/>
</dbReference>
<dbReference type="PANTHER" id="PTHR19136">
    <property type="entry name" value="MOLYBDENUM COFACTOR GUANYLYLTRANSFERASE"/>
    <property type="match status" value="1"/>
</dbReference>
<dbReference type="CDD" id="cd02503">
    <property type="entry name" value="MobA"/>
    <property type="match status" value="1"/>
</dbReference>
<feature type="domain" description="MobA-like NTP transferase" evidence="9">
    <location>
        <begin position="19"/>
        <end position="180"/>
    </location>
</feature>
<dbReference type="GO" id="GO:1902758">
    <property type="term" value="P:bis(molybdopterin guanine dinucleotide)molybdenum biosynthetic process"/>
    <property type="evidence" value="ECO:0007669"/>
    <property type="project" value="TreeGrafter"/>
</dbReference>
<comment type="subcellular location">
    <subcellularLocation>
        <location evidence="8">Cytoplasm</location>
    </subcellularLocation>
</comment>
<keyword evidence="10" id="KW-0548">Nucleotidyltransferase</keyword>
<dbReference type="InterPro" id="IPR029044">
    <property type="entry name" value="Nucleotide-diphossugar_trans"/>
</dbReference>
<name>A0A679J826_VARPD</name>
<feature type="binding site" evidence="8">
    <location>
        <position position="111"/>
    </location>
    <ligand>
        <name>GTP</name>
        <dbReference type="ChEBI" id="CHEBI:37565"/>
    </ligand>
</feature>
<gene>
    <name evidence="8 10" type="primary">mobA</name>
    <name evidence="10" type="ORF">VVAX_03439</name>
</gene>
<reference evidence="10" key="1">
    <citation type="submission" date="2019-12" db="EMBL/GenBank/DDBJ databases">
        <authorList>
            <person name="Cremers G."/>
        </authorList>
    </citation>
    <scope>NUCLEOTIDE SEQUENCE</scope>
    <source>
        <strain evidence="10">Vvax</strain>
    </source>
</reference>
<comment type="catalytic activity">
    <reaction evidence="8">
        <text>Mo-molybdopterin + GTP + H(+) = Mo-molybdopterin guanine dinucleotide + diphosphate</text>
        <dbReference type="Rhea" id="RHEA:34243"/>
        <dbReference type="ChEBI" id="CHEBI:15378"/>
        <dbReference type="ChEBI" id="CHEBI:33019"/>
        <dbReference type="ChEBI" id="CHEBI:37565"/>
        <dbReference type="ChEBI" id="CHEBI:71302"/>
        <dbReference type="ChEBI" id="CHEBI:71310"/>
        <dbReference type="EC" id="2.7.7.77"/>
    </reaction>
</comment>
<comment type="function">
    <text evidence="8">Transfers a GMP moiety from GTP to Mo-molybdopterin (Mo-MPT) cofactor (Moco or molybdenum cofactor) to form Mo-molybdopterin guanine dinucleotide (Mo-MGD) cofactor.</text>
</comment>
<evidence type="ECO:0000259" key="9">
    <source>
        <dbReference type="Pfam" id="PF12804"/>
    </source>
</evidence>
<keyword evidence="1 8" id="KW-0963">Cytoplasm</keyword>
<dbReference type="EMBL" id="LR743507">
    <property type="protein sequence ID" value="CAA2105813.1"/>
    <property type="molecule type" value="Genomic_DNA"/>
</dbReference>
<feature type="binding site" evidence="8">
    <location>
        <position position="111"/>
    </location>
    <ligand>
        <name>Mg(2+)</name>
        <dbReference type="ChEBI" id="CHEBI:18420"/>
    </ligand>
</feature>
<keyword evidence="4 8" id="KW-0547">Nucleotide-binding</keyword>
<dbReference type="Gene3D" id="3.90.550.10">
    <property type="entry name" value="Spore Coat Polysaccharide Biosynthesis Protein SpsA, Chain A"/>
    <property type="match status" value="1"/>
</dbReference>
<evidence type="ECO:0000256" key="2">
    <source>
        <dbReference type="ARBA" id="ARBA00022679"/>
    </source>
</evidence>
<dbReference type="GO" id="GO:0061603">
    <property type="term" value="F:molybdenum cofactor guanylyltransferase activity"/>
    <property type="evidence" value="ECO:0007669"/>
    <property type="project" value="UniProtKB-EC"/>
</dbReference>
<dbReference type="GO" id="GO:0005525">
    <property type="term" value="F:GTP binding"/>
    <property type="evidence" value="ECO:0007669"/>
    <property type="project" value="UniProtKB-UniRule"/>
</dbReference>
<dbReference type="PANTHER" id="PTHR19136:SF81">
    <property type="entry name" value="MOLYBDENUM COFACTOR GUANYLYLTRANSFERASE"/>
    <property type="match status" value="1"/>
</dbReference>
<evidence type="ECO:0000256" key="6">
    <source>
        <dbReference type="ARBA" id="ARBA00023134"/>
    </source>
</evidence>